<dbReference type="EMBL" id="LAZR01023081">
    <property type="protein sequence ID" value="KKL79726.1"/>
    <property type="molecule type" value="Genomic_DNA"/>
</dbReference>
<comment type="caution">
    <text evidence="1">The sequence shown here is derived from an EMBL/GenBank/DDBJ whole genome shotgun (WGS) entry which is preliminary data.</text>
</comment>
<dbReference type="AlphaFoldDB" id="A0A0F9FMH6"/>
<proteinExistence type="predicted"/>
<sequence length="60" mass="7035">MTTAGCDFRKYQRLHRKILGELAGTMDSSRFKELLALRRRCFPTKEEVIEIVEAFFQEAP</sequence>
<organism evidence="1">
    <name type="scientific">marine sediment metagenome</name>
    <dbReference type="NCBI Taxonomy" id="412755"/>
    <lineage>
        <taxon>unclassified sequences</taxon>
        <taxon>metagenomes</taxon>
        <taxon>ecological metagenomes</taxon>
    </lineage>
</organism>
<gene>
    <name evidence="1" type="ORF">LCGC14_2011930</name>
</gene>
<name>A0A0F9FMH6_9ZZZZ</name>
<protein>
    <submittedName>
        <fullName evidence="1">Uncharacterized protein</fullName>
    </submittedName>
</protein>
<reference evidence="1" key="1">
    <citation type="journal article" date="2015" name="Nature">
        <title>Complex archaea that bridge the gap between prokaryotes and eukaryotes.</title>
        <authorList>
            <person name="Spang A."/>
            <person name="Saw J.H."/>
            <person name="Jorgensen S.L."/>
            <person name="Zaremba-Niedzwiedzka K."/>
            <person name="Martijn J."/>
            <person name="Lind A.E."/>
            <person name="van Eijk R."/>
            <person name="Schleper C."/>
            <person name="Guy L."/>
            <person name="Ettema T.J."/>
        </authorList>
    </citation>
    <scope>NUCLEOTIDE SEQUENCE</scope>
</reference>
<evidence type="ECO:0000313" key="1">
    <source>
        <dbReference type="EMBL" id="KKL79726.1"/>
    </source>
</evidence>
<accession>A0A0F9FMH6</accession>